<dbReference type="EMBL" id="DSBT01000305">
    <property type="protein sequence ID" value="HDP78476.1"/>
    <property type="molecule type" value="Genomic_DNA"/>
</dbReference>
<dbReference type="GO" id="GO:1901135">
    <property type="term" value="P:carbohydrate derivative metabolic process"/>
    <property type="evidence" value="ECO:0007669"/>
    <property type="project" value="InterPro"/>
</dbReference>
<dbReference type="InterPro" id="IPR036388">
    <property type="entry name" value="WH-like_DNA-bd_sf"/>
</dbReference>
<dbReference type="Gene3D" id="3.40.50.10490">
    <property type="entry name" value="Glucose-6-phosphate isomerase like protein, domain 1"/>
    <property type="match status" value="1"/>
</dbReference>
<dbReference type="GO" id="GO:0003700">
    <property type="term" value="F:DNA-binding transcription factor activity"/>
    <property type="evidence" value="ECO:0007669"/>
    <property type="project" value="InterPro"/>
</dbReference>
<feature type="transmembrane region" description="Helical" evidence="1">
    <location>
        <begin position="133"/>
        <end position="153"/>
    </location>
</feature>
<proteinExistence type="predicted"/>
<keyword evidence="1" id="KW-0812">Transmembrane</keyword>
<name>A0A7C1CWS3_9BACT</name>
<dbReference type="InterPro" id="IPR047640">
    <property type="entry name" value="RpiR-like"/>
</dbReference>
<dbReference type="PANTHER" id="PTHR30514:SF18">
    <property type="entry name" value="RPIR-FAMILY TRANSCRIPTIONAL REGULATOR"/>
    <property type="match status" value="1"/>
</dbReference>
<organism evidence="3">
    <name type="scientific">Mesotoga infera</name>
    <dbReference type="NCBI Taxonomy" id="1236046"/>
    <lineage>
        <taxon>Bacteria</taxon>
        <taxon>Thermotogati</taxon>
        <taxon>Thermotogota</taxon>
        <taxon>Thermotogae</taxon>
        <taxon>Kosmotogales</taxon>
        <taxon>Kosmotogaceae</taxon>
        <taxon>Mesotoga</taxon>
    </lineage>
</organism>
<dbReference type="SUPFAM" id="SSF46689">
    <property type="entry name" value="Homeodomain-like"/>
    <property type="match status" value="1"/>
</dbReference>
<dbReference type="InterPro" id="IPR009057">
    <property type="entry name" value="Homeodomain-like_sf"/>
</dbReference>
<dbReference type="InterPro" id="IPR000281">
    <property type="entry name" value="HTH_RpiR"/>
</dbReference>
<protein>
    <submittedName>
        <fullName evidence="3">MurR/RpiR family transcriptional regulator</fullName>
    </submittedName>
</protein>
<sequence>MVLTKISEMLNQFSPANLKIANYILGNYSEIGFISVEDLSNHSGVSKASVVRFARIVGYSGFDELKKAIQSELRKKLSPYEKIAITDLDRRSLQKQLEELSRNEINNLRKTLDSLTPEEAIKWVEAIIEAQHIYLAGFGATRFVISLLSYALATFQSKPLWMLTGSVSDFSPRVKHMESKDLLIIMTFPPYSKEFEYVVSVARKKGTKILLACDSPQCPVFPYAYSAVICESNSLLLNNSFVGPIALIQIISNFLLLREKKTGMKEMKEIWNVELEGYKYIAKEGGEEE</sequence>
<feature type="domain" description="HTH rpiR-type" evidence="2">
    <location>
        <begin position="1"/>
        <end position="76"/>
    </location>
</feature>
<dbReference type="InterPro" id="IPR046348">
    <property type="entry name" value="SIS_dom_sf"/>
</dbReference>
<feature type="transmembrane region" description="Helical" evidence="1">
    <location>
        <begin position="241"/>
        <end position="257"/>
    </location>
</feature>
<dbReference type="AlphaFoldDB" id="A0A7C1CWS3"/>
<dbReference type="Gene3D" id="1.10.10.10">
    <property type="entry name" value="Winged helix-like DNA-binding domain superfamily/Winged helix DNA-binding domain"/>
    <property type="match status" value="1"/>
</dbReference>
<reference evidence="3" key="1">
    <citation type="journal article" date="2020" name="mSystems">
        <title>Genome- and Community-Level Interaction Insights into Carbon Utilization and Element Cycling Functions of Hydrothermarchaeota in Hydrothermal Sediment.</title>
        <authorList>
            <person name="Zhou Z."/>
            <person name="Liu Y."/>
            <person name="Xu W."/>
            <person name="Pan J."/>
            <person name="Luo Z.H."/>
            <person name="Li M."/>
        </authorList>
    </citation>
    <scope>NUCLEOTIDE SEQUENCE [LARGE SCALE GENOMIC DNA]</scope>
    <source>
        <strain evidence="3">SpSt-1179</strain>
    </source>
</reference>
<dbReference type="PANTHER" id="PTHR30514">
    <property type="entry name" value="GLUCOKINASE"/>
    <property type="match status" value="1"/>
</dbReference>
<comment type="caution">
    <text evidence="3">The sequence shown here is derived from an EMBL/GenBank/DDBJ whole genome shotgun (WGS) entry which is preliminary data.</text>
</comment>
<dbReference type="PROSITE" id="PS51071">
    <property type="entry name" value="HTH_RPIR"/>
    <property type="match status" value="1"/>
</dbReference>
<dbReference type="Pfam" id="PF01418">
    <property type="entry name" value="HTH_6"/>
    <property type="match status" value="1"/>
</dbReference>
<dbReference type="Proteomes" id="UP000886198">
    <property type="component" value="Unassembled WGS sequence"/>
</dbReference>
<evidence type="ECO:0000313" key="3">
    <source>
        <dbReference type="EMBL" id="HDP78476.1"/>
    </source>
</evidence>
<gene>
    <name evidence="3" type="ORF">ENN47_09910</name>
</gene>
<dbReference type="GO" id="GO:0097367">
    <property type="term" value="F:carbohydrate derivative binding"/>
    <property type="evidence" value="ECO:0007669"/>
    <property type="project" value="InterPro"/>
</dbReference>
<dbReference type="SUPFAM" id="SSF53697">
    <property type="entry name" value="SIS domain"/>
    <property type="match status" value="1"/>
</dbReference>
<evidence type="ECO:0000256" key="1">
    <source>
        <dbReference type="SAM" id="Phobius"/>
    </source>
</evidence>
<dbReference type="GO" id="GO:0003677">
    <property type="term" value="F:DNA binding"/>
    <property type="evidence" value="ECO:0007669"/>
    <property type="project" value="InterPro"/>
</dbReference>
<evidence type="ECO:0000259" key="2">
    <source>
        <dbReference type="PROSITE" id="PS51071"/>
    </source>
</evidence>
<keyword evidence="1" id="KW-1133">Transmembrane helix</keyword>
<accession>A0A7C1CWS3</accession>
<keyword evidence="1" id="KW-0472">Membrane</keyword>